<dbReference type="EMBL" id="JACSQD010000002">
    <property type="protein sequence ID" value="MBD7994536.1"/>
    <property type="molecule type" value="Genomic_DNA"/>
</dbReference>
<comment type="caution">
    <text evidence="3">The sequence shown here is derived from an EMBL/GenBank/DDBJ whole genome shotgun (WGS) entry which is preliminary data.</text>
</comment>
<evidence type="ECO:0000313" key="3">
    <source>
        <dbReference type="EMBL" id="MBD7994536.1"/>
    </source>
</evidence>
<accession>A0ABR8UQN7</accession>
<keyword evidence="2" id="KW-0472">Membrane</keyword>
<evidence type="ECO:0008006" key="5">
    <source>
        <dbReference type="Google" id="ProtNLM"/>
    </source>
</evidence>
<sequence>MATPQRTPNAGPNYGNVPVIVSAVIAGFVAVTTAVVSTGGATNTFRWELGLAAGCIAFIVCLLTFLLMIIAAKPNPESLGRGSGVNRRFGAVPGAEDKDPEEPRGNAPH</sequence>
<reference evidence="3 4" key="1">
    <citation type="submission" date="2020-08" db="EMBL/GenBank/DDBJ databases">
        <title>A Genomic Blueprint of the Chicken Gut Microbiome.</title>
        <authorList>
            <person name="Gilroy R."/>
            <person name="Ravi A."/>
            <person name="Getino M."/>
            <person name="Pursley I."/>
            <person name="Horton D.L."/>
            <person name="Alikhan N.-F."/>
            <person name="Baker D."/>
            <person name="Gharbi K."/>
            <person name="Hall N."/>
            <person name="Watson M."/>
            <person name="Adriaenssens E.M."/>
            <person name="Foster-Nyarko E."/>
            <person name="Jarju S."/>
            <person name="Secka A."/>
            <person name="Antonio M."/>
            <person name="Oren A."/>
            <person name="Chaudhuri R."/>
            <person name="La Ragione R.M."/>
            <person name="Hildebrand F."/>
            <person name="Pallen M.J."/>
        </authorList>
    </citation>
    <scope>NUCLEOTIDE SEQUENCE [LARGE SCALE GENOMIC DNA]</scope>
    <source>
        <strain evidence="3 4">Sa2CUA1</strain>
    </source>
</reference>
<feature type="transmembrane region" description="Helical" evidence="2">
    <location>
        <begin position="49"/>
        <end position="72"/>
    </location>
</feature>
<proteinExistence type="predicted"/>
<keyword evidence="4" id="KW-1185">Reference proteome</keyword>
<feature type="transmembrane region" description="Helical" evidence="2">
    <location>
        <begin position="17"/>
        <end position="37"/>
    </location>
</feature>
<evidence type="ECO:0000256" key="1">
    <source>
        <dbReference type="SAM" id="MobiDB-lite"/>
    </source>
</evidence>
<dbReference type="Proteomes" id="UP000609874">
    <property type="component" value="Unassembled WGS sequence"/>
</dbReference>
<gene>
    <name evidence="3" type="ORF">H9639_04425</name>
</gene>
<evidence type="ECO:0000313" key="4">
    <source>
        <dbReference type="Proteomes" id="UP000609874"/>
    </source>
</evidence>
<protein>
    <recommendedName>
        <fullName evidence="5">Amino acid transporter</fullName>
    </recommendedName>
</protein>
<evidence type="ECO:0000256" key="2">
    <source>
        <dbReference type="SAM" id="Phobius"/>
    </source>
</evidence>
<name>A0ABR8UQN7_9MICC</name>
<keyword evidence="2" id="KW-1133">Transmembrane helix</keyword>
<keyword evidence="2" id="KW-0812">Transmembrane</keyword>
<feature type="compositionally biased region" description="Basic and acidic residues" evidence="1">
    <location>
        <begin position="95"/>
        <end position="109"/>
    </location>
</feature>
<feature type="region of interest" description="Disordered" evidence="1">
    <location>
        <begin position="82"/>
        <end position="109"/>
    </location>
</feature>
<dbReference type="RefSeq" id="WP_191806940.1">
    <property type="nucleotide sequence ID" value="NZ_JACSQD010000002.1"/>
</dbReference>
<organism evidence="3 4">
    <name type="scientific">Arthrobacter gallicola</name>
    <dbReference type="NCBI Taxonomy" id="2762225"/>
    <lineage>
        <taxon>Bacteria</taxon>
        <taxon>Bacillati</taxon>
        <taxon>Actinomycetota</taxon>
        <taxon>Actinomycetes</taxon>
        <taxon>Micrococcales</taxon>
        <taxon>Micrococcaceae</taxon>
        <taxon>Arthrobacter</taxon>
    </lineage>
</organism>